<dbReference type="AlphaFoldDB" id="A0A4Y7KBY8"/>
<protein>
    <submittedName>
        <fullName evidence="1">Uncharacterized protein</fullName>
    </submittedName>
</protein>
<evidence type="ECO:0000313" key="1">
    <source>
        <dbReference type="EMBL" id="RZC69671.1"/>
    </source>
</evidence>
<reference evidence="1 2" key="1">
    <citation type="journal article" date="2018" name="Science">
        <title>The opium poppy genome and morphinan production.</title>
        <authorList>
            <person name="Guo L."/>
            <person name="Winzer T."/>
            <person name="Yang X."/>
            <person name="Li Y."/>
            <person name="Ning Z."/>
            <person name="He Z."/>
            <person name="Teodor R."/>
            <person name="Lu Y."/>
            <person name="Bowser T.A."/>
            <person name="Graham I.A."/>
            <person name="Ye K."/>
        </authorList>
    </citation>
    <scope>NUCLEOTIDE SEQUENCE [LARGE SCALE GENOMIC DNA]</scope>
    <source>
        <strain evidence="2">cv. HN1</strain>
        <tissue evidence="1">Leaves</tissue>
    </source>
</reference>
<proteinExistence type="predicted"/>
<gene>
    <name evidence="1" type="ORF">C5167_032808</name>
</gene>
<dbReference type="Gramene" id="RZC69671">
    <property type="protein sequence ID" value="RZC69671"/>
    <property type="gene ID" value="C5167_032808"/>
</dbReference>
<name>A0A4Y7KBY8_PAPSO</name>
<dbReference type="Proteomes" id="UP000316621">
    <property type="component" value="Chromosome 7"/>
</dbReference>
<dbReference type="EMBL" id="CM010721">
    <property type="protein sequence ID" value="RZC69671.1"/>
    <property type="molecule type" value="Genomic_DNA"/>
</dbReference>
<sequence>MASQLGVLMSKTSWAFQPNILRLSQYISISCDYQGNETEETKESSDREGKQAASNQCLTTMNAAAGSLSVAEWK</sequence>
<evidence type="ECO:0000313" key="2">
    <source>
        <dbReference type="Proteomes" id="UP000316621"/>
    </source>
</evidence>
<keyword evidence="2" id="KW-1185">Reference proteome</keyword>
<organism evidence="1 2">
    <name type="scientific">Papaver somniferum</name>
    <name type="common">Opium poppy</name>
    <dbReference type="NCBI Taxonomy" id="3469"/>
    <lineage>
        <taxon>Eukaryota</taxon>
        <taxon>Viridiplantae</taxon>
        <taxon>Streptophyta</taxon>
        <taxon>Embryophyta</taxon>
        <taxon>Tracheophyta</taxon>
        <taxon>Spermatophyta</taxon>
        <taxon>Magnoliopsida</taxon>
        <taxon>Ranunculales</taxon>
        <taxon>Papaveraceae</taxon>
        <taxon>Papaveroideae</taxon>
        <taxon>Papaver</taxon>
    </lineage>
</organism>
<accession>A0A4Y7KBY8</accession>